<sequence length="585" mass="65706">MNHKKLNKIFKRNYQASSGAMSDDSDAYEPSQWVSTTLNPHTAVGTTLATKTVANIMIGNSDTVGVQQISRMLLVRAWLREHDERRSQPAKPKQLTTSKPKKNQKDQDSNTSNKRKRMKDNFDSAPKDRADENEEVEEESEDVQAFWTDLNSWLNVKMEGKKAKHGGKSISGLGNSFKTPEWSKYYMDLVTNELTLFPDDTIPLIPRQTAPELRPVNPEPSAMFSTPAARSYVAQLGSNGNGMVYIMKIVLRLKVYFSGMPQMSLGSHSRTGTPPTPLGFRSDSPLGPLFATAGGSQLNHAGMSYANQNFGLIAGSHSQTRFEPQETSGARQDTSHQWTRQHTCAPAGLQGLLQNGFQASDSEKLAASKGRSFIERAVIGSNSTYFFRVMGNKYLTKTRQKSKRKPSEKQEESRHAATAAATASRSRNAALTSSHRMNQNQPDTSQMRQTRQMGSKARRNINSAKENELPHTEKTSTHLSQPKSNNISPSMTIQPQKVTVKSPSLEKALRKLASAQRQIRRLKSRNKELQSELVKVWNEAKAYQKQSIWLECQAQGLLRDRKVERQKFWEHSMEIKKKGYIQSED</sequence>
<feature type="coiled-coil region" evidence="1">
    <location>
        <begin position="505"/>
        <end position="532"/>
    </location>
</feature>
<keyword evidence="1" id="KW-0175">Coiled coil</keyword>
<feature type="compositionally biased region" description="Low complexity" evidence="2">
    <location>
        <begin position="416"/>
        <end position="434"/>
    </location>
</feature>
<evidence type="ECO:0000313" key="4">
    <source>
        <dbReference type="Proteomes" id="UP000799118"/>
    </source>
</evidence>
<feature type="region of interest" description="Disordered" evidence="2">
    <location>
        <begin position="265"/>
        <end position="284"/>
    </location>
</feature>
<keyword evidence="4" id="KW-1185">Reference proteome</keyword>
<accession>A0A6A4I3Q5</accession>
<reference evidence="3" key="1">
    <citation type="journal article" date="2019" name="Environ. Microbiol.">
        <title>Fungal ecological strategies reflected in gene transcription - a case study of two litter decomposers.</title>
        <authorList>
            <person name="Barbi F."/>
            <person name="Kohler A."/>
            <person name="Barry K."/>
            <person name="Baskaran P."/>
            <person name="Daum C."/>
            <person name="Fauchery L."/>
            <person name="Ihrmark K."/>
            <person name="Kuo A."/>
            <person name="LaButti K."/>
            <person name="Lipzen A."/>
            <person name="Morin E."/>
            <person name="Grigoriev I.V."/>
            <person name="Henrissat B."/>
            <person name="Lindahl B."/>
            <person name="Martin F."/>
        </authorList>
    </citation>
    <scope>NUCLEOTIDE SEQUENCE</scope>
    <source>
        <strain evidence="3">JB14</strain>
    </source>
</reference>
<feature type="compositionally biased region" description="Polar residues" evidence="2">
    <location>
        <begin position="435"/>
        <end position="453"/>
    </location>
</feature>
<name>A0A6A4I3Q5_9AGAR</name>
<evidence type="ECO:0000313" key="3">
    <source>
        <dbReference type="EMBL" id="KAE9404038.1"/>
    </source>
</evidence>
<feature type="compositionally biased region" description="Polar residues" evidence="2">
    <location>
        <begin position="477"/>
        <end position="501"/>
    </location>
</feature>
<feature type="region of interest" description="Disordered" evidence="2">
    <location>
        <begin position="83"/>
        <end position="142"/>
    </location>
</feature>
<feature type="compositionally biased region" description="Basic and acidic residues" evidence="2">
    <location>
        <begin position="119"/>
        <end position="130"/>
    </location>
</feature>
<feature type="compositionally biased region" description="Basic and acidic residues" evidence="2">
    <location>
        <begin position="405"/>
        <end position="415"/>
    </location>
</feature>
<organism evidence="3 4">
    <name type="scientific">Gymnopus androsaceus JB14</name>
    <dbReference type="NCBI Taxonomy" id="1447944"/>
    <lineage>
        <taxon>Eukaryota</taxon>
        <taxon>Fungi</taxon>
        <taxon>Dikarya</taxon>
        <taxon>Basidiomycota</taxon>
        <taxon>Agaricomycotina</taxon>
        <taxon>Agaricomycetes</taxon>
        <taxon>Agaricomycetidae</taxon>
        <taxon>Agaricales</taxon>
        <taxon>Marasmiineae</taxon>
        <taxon>Omphalotaceae</taxon>
        <taxon>Gymnopus</taxon>
    </lineage>
</organism>
<dbReference type="AlphaFoldDB" id="A0A6A4I3Q5"/>
<feature type="compositionally biased region" description="Basic and acidic residues" evidence="2">
    <location>
        <begin position="465"/>
        <end position="476"/>
    </location>
</feature>
<dbReference type="EMBL" id="ML769420">
    <property type="protein sequence ID" value="KAE9404038.1"/>
    <property type="molecule type" value="Genomic_DNA"/>
</dbReference>
<feature type="region of interest" description="Disordered" evidence="2">
    <location>
        <begin position="397"/>
        <end position="501"/>
    </location>
</feature>
<gene>
    <name evidence="3" type="ORF">BT96DRAFT_989766</name>
</gene>
<dbReference type="Proteomes" id="UP000799118">
    <property type="component" value="Unassembled WGS sequence"/>
</dbReference>
<feature type="compositionally biased region" description="Acidic residues" evidence="2">
    <location>
        <begin position="131"/>
        <end position="142"/>
    </location>
</feature>
<evidence type="ECO:0000256" key="2">
    <source>
        <dbReference type="SAM" id="MobiDB-lite"/>
    </source>
</evidence>
<protein>
    <submittedName>
        <fullName evidence="3">Uncharacterized protein</fullName>
    </submittedName>
</protein>
<proteinExistence type="predicted"/>
<evidence type="ECO:0000256" key="1">
    <source>
        <dbReference type="SAM" id="Coils"/>
    </source>
</evidence>